<gene>
    <name evidence="1" type="ORF">NCTC13093_02389</name>
</gene>
<organism evidence="1 2">
    <name type="scientific">Anaerobiospirillum thomasii</name>
    <dbReference type="NCBI Taxonomy" id="179995"/>
    <lineage>
        <taxon>Bacteria</taxon>
        <taxon>Pseudomonadati</taxon>
        <taxon>Pseudomonadota</taxon>
        <taxon>Gammaproteobacteria</taxon>
        <taxon>Aeromonadales</taxon>
        <taxon>Succinivibrionaceae</taxon>
        <taxon>Anaerobiospirillum</taxon>
    </lineage>
</organism>
<reference evidence="1 2" key="1">
    <citation type="submission" date="2018-06" db="EMBL/GenBank/DDBJ databases">
        <authorList>
            <consortium name="Pathogen Informatics"/>
            <person name="Doyle S."/>
        </authorList>
    </citation>
    <scope>NUCLEOTIDE SEQUENCE [LARGE SCALE GENOMIC DNA]</scope>
    <source>
        <strain evidence="1 2">NCTC13093</strain>
    </source>
</reference>
<evidence type="ECO:0000313" key="1">
    <source>
        <dbReference type="EMBL" id="SPT70961.1"/>
    </source>
</evidence>
<dbReference type="RefSeq" id="WP_113744973.1">
    <property type="nucleotide sequence ID" value="NZ_UAPU01000005.1"/>
</dbReference>
<name>A0A2X0V6Q8_9GAMM</name>
<protein>
    <submittedName>
        <fullName evidence="1">Uncharacterized protein</fullName>
    </submittedName>
</protein>
<sequence>MVHNKKLIASMLDKLAQLTDPCGKFSALAFYPADREKPEDLRAMIANPLFLIDSKAHDDLFDTALLDFRVHSIYPYSTFTLSALDAKPVPLQQVQKLNQDFKQRDFSCISFLTVEKKDVKHFANYIAEADAIIELYDNRYSNTQNFRYLLDKTHAESCNVICVDMLDSLCKSSWGGYASFSHLEYDVKGFTAESFDILGQIKDYLESKAIIDLYIILHVRSDLIGIIQKKLGLKALKAFDKYNVVVDFIYDADECDLESIDVLYSCKSL</sequence>
<keyword evidence="2" id="KW-1185">Reference proteome</keyword>
<evidence type="ECO:0000313" key="2">
    <source>
        <dbReference type="Proteomes" id="UP000250086"/>
    </source>
</evidence>
<proteinExistence type="predicted"/>
<accession>A0A2X0V6Q8</accession>
<dbReference type="AlphaFoldDB" id="A0A2X0V6Q8"/>
<dbReference type="Proteomes" id="UP000250086">
    <property type="component" value="Unassembled WGS sequence"/>
</dbReference>
<dbReference type="EMBL" id="UAPV01000001">
    <property type="protein sequence ID" value="SPT70961.1"/>
    <property type="molecule type" value="Genomic_DNA"/>
</dbReference>